<dbReference type="InterPro" id="IPR046709">
    <property type="entry name" value="DUF6782"/>
</dbReference>
<evidence type="ECO:0008006" key="5">
    <source>
        <dbReference type="Google" id="ProtNLM"/>
    </source>
</evidence>
<proteinExistence type="predicted"/>
<sequence>MSEEKSVSDMILEKDTKGLSEHMKKGIKNYLQSDQYATFLKAMGKLHNYSPKNIQLLLSQNKNISMVAGFNTWKKDFQRTVNKGEKSLKIWMPFTVKQKDENGKIKLDDQGKPITFTGFKLGSVFDVSQTNGKDIPKALYELSETKEDYQDLYRSLRATLQESQIDIEWKNLPEAKGYYSPTENKIVLKSGLSSTHTIKTILHEMAHSRLHKDGSFDKLSEAYKLQELQAESIAYVVSNHFGIDTGAYSFGYLASWSDDKKGLSDFESQLSIIQSEAKKIIDTVDAKLEKIKEKGTIENTFENKFSSFKQSKTDKEVGNNLSQNLGKANGL</sequence>
<dbReference type="InterPro" id="IPR013610">
    <property type="entry name" value="ArdC_N"/>
</dbReference>
<dbReference type="EMBL" id="JACBNY010000055">
    <property type="protein sequence ID" value="MBA0017668.1"/>
    <property type="molecule type" value="Genomic_DNA"/>
</dbReference>
<comment type="caution">
    <text evidence="3">The sequence shown here is derived from an EMBL/GenBank/DDBJ whole genome shotgun (WGS) entry which is preliminary data.</text>
</comment>
<organism evidence="3 4">
    <name type="scientific">Pseudolactococcus laudensis</name>
    <dbReference type="NCBI Taxonomy" id="1494461"/>
    <lineage>
        <taxon>Bacteria</taxon>
        <taxon>Bacillati</taxon>
        <taxon>Bacillota</taxon>
        <taxon>Bacilli</taxon>
        <taxon>Lactobacillales</taxon>
        <taxon>Streptococcaceae</taxon>
        <taxon>Pseudolactococcus</taxon>
    </lineage>
</organism>
<dbReference type="Gene3D" id="1.10.10.2910">
    <property type="match status" value="1"/>
</dbReference>
<evidence type="ECO:0000259" key="2">
    <source>
        <dbReference type="Pfam" id="PF20573"/>
    </source>
</evidence>
<keyword evidence="4" id="KW-1185">Reference proteome</keyword>
<gene>
    <name evidence="3" type="ORF">HZR21_11370</name>
</gene>
<name>A0A7V8SKR9_9LACT</name>
<dbReference type="Proteomes" id="UP000530186">
    <property type="component" value="Unassembled WGS sequence"/>
</dbReference>
<dbReference type="AlphaFoldDB" id="A0A7V8SKR9"/>
<dbReference type="Pfam" id="PF08401">
    <property type="entry name" value="ArdcN"/>
    <property type="match status" value="1"/>
</dbReference>
<dbReference type="RefSeq" id="WP_180747700.1">
    <property type="nucleotide sequence ID" value="NZ_JACBNY010000055.1"/>
</dbReference>
<dbReference type="GO" id="GO:0003697">
    <property type="term" value="F:single-stranded DNA binding"/>
    <property type="evidence" value="ECO:0007669"/>
    <property type="project" value="InterPro"/>
</dbReference>
<evidence type="ECO:0000259" key="1">
    <source>
        <dbReference type="Pfam" id="PF08401"/>
    </source>
</evidence>
<accession>A0A7V8SKR9</accession>
<dbReference type="Pfam" id="PF20573">
    <property type="entry name" value="DUF6782"/>
    <property type="match status" value="1"/>
</dbReference>
<protein>
    <recommendedName>
        <fullName evidence="5">LtrC-like protein</fullName>
    </recommendedName>
</protein>
<feature type="domain" description="DUF6782" evidence="2">
    <location>
        <begin position="138"/>
        <end position="215"/>
    </location>
</feature>
<dbReference type="GeneID" id="303196114"/>
<evidence type="ECO:0000313" key="4">
    <source>
        <dbReference type="Proteomes" id="UP000530186"/>
    </source>
</evidence>
<feature type="domain" description="N-terminal" evidence="1">
    <location>
        <begin position="9"/>
        <end position="125"/>
    </location>
</feature>
<reference evidence="3 4" key="1">
    <citation type="submission" date="2020-07" db="EMBL/GenBank/DDBJ databases">
        <authorList>
            <person name="Hilgarth M."/>
            <person name="Werum V."/>
            <person name="Vogel R.F."/>
        </authorList>
    </citation>
    <scope>NUCLEOTIDE SEQUENCE [LARGE SCALE GENOMIC DNA]</scope>
    <source>
        <strain evidence="3 4">DSM 28961</strain>
    </source>
</reference>
<evidence type="ECO:0000313" key="3">
    <source>
        <dbReference type="EMBL" id="MBA0017668.1"/>
    </source>
</evidence>